<evidence type="ECO:0000313" key="1">
    <source>
        <dbReference type="EMBL" id="SVB54209.1"/>
    </source>
</evidence>
<dbReference type="EMBL" id="UINC01046335">
    <property type="protein sequence ID" value="SVB54209.1"/>
    <property type="molecule type" value="Genomic_DNA"/>
</dbReference>
<sequence length="39" mass="4285">MVFPTNPNSTQGDIFLINLASDVPPVVDNFGFTLVIFLM</sequence>
<feature type="non-terminal residue" evidence="1">
    <location>
        <position position="39"/>
    </location>
</feature>
<accession>A0A382EUY1</accession>
<protein>
    <submittedName>
        <fullName evidence="1">Uncharacterized protein</fullName>
    </submittedName>
</protein>
<gene>
    <name evidence="1" type="ORF">METZ01_LOCUS207063</name>
</gene>
<dbReference type="AlphaFoldDB" id="A0A382EUY1"/>
<feature type="non-terminal residue" evidence="1">
    <location>
        <position position="1"/>
    </location>
</feature>
<reference evidence="1" key="1">
    <citation type="submission" date="2018-05" db="EMBL/GenBank/DDBJ databases">
        <authorList>
            <person name="Lanie J.A."/>
            <person name="Ng W.-L."/>
            <person name="Kazmierczak K.M."/>
            <person name="Andrzejewski T.M."/>
            <person name="Davidsen T.M."/>
            <person name="Wayne K.J."/>
            <person name="Tettelin H."/>
            <person name="Glass J.I."/>
            <person name="Rusch D."/>
            <person name="Podicherti R."/>
            <person name="Tsui H.-C.T."/>
            <person name="Winkler M.E."/>
        </authorList>
    </citation>
    <scope>NUCLEOTIDE SEQUENCE</scope>
</reference>
<proteinExistence type="predicted"/>
<name>A0A382EUY1_9ZZZZ</name>
<organism evidence="1">
    <name type="scientific">marine metagenome</name>
    <dbReference type="NCBI Taxonomy" id="408172"/>
    <lineage>
        <taxon>unclassified sequences</taxon>
        <taxon>metagenomes</taxon>
        <taxon>ecological metagenomes</taxon>
    </lineage>
</organism>